<evidence type="ECO:0000313" key="1">
    <source>
        <dbReference type="EMBL" id="HGQ59445.1"/>
    </source>
</evidence>
<protein>
    <submittedName>
        <fullName evidence="1">CopG family transcriptional regulator</fullName>
    </submittedName>
</protein>
<accession>A0A7J3KF35</accession>
<name>A0A7J3KF35_STAMA</name>
<dbReference type="AlphaFoldDB" id="A0A7J3KF35"/>
<reference evidence="1" key="1">
    <citation type="journal article" date="2020" name="mSystems">
        <title>Genome- and Community-Level Interaction Insights into Carbon Utilization and Element Cycling Functions of Hydrothermarchaeota in Hydrothermal Sediment.</title>
        <authorList>
            <person name="Zhou Z."/>
            <person name="Liu Y."/>
            <person name="Xu W."/>
            <person name="Pan J."/>
            <person name="Luo Z.H."/>
            <person name="Li M."/>
        </authorList>
    </citation>
    <scope>NUCLEOTIDE SEQUENCE [LARGE SCALE GENOMIC DNA]</scope>
    <source>
        <strain evidence="1">SpSt-638</strain>
    </source>
</reference>
<gene>
    <name evidence="1" type="ORF">ENU09_01800</name>
</gene>
<organism evidence="1">
    <name type="scientific">Staphylothermus marinus</name>
    <dbReference type="NCBI Taxonomy" id="2280"/>
    <lineage>
        <taxon>Archaea</taxon>
        <taxon>Thermoproteota</taxon>
        <taxon>Thermoprotei</taxon>
        <taxon>Desulfurococcales</taxon>
        <taxon>Desulfurococcaceae</taxon>
        <taxon>Staphylothermus</taxon>
    </lineage>
</organism>
<comment type="caution">
    <text evidence="1">The sequence shown here is derived from an EMBL/GenBank/DDBJ whole genome shotgun (WGS) entry which is preliminary data.</text>
</comment>
<proteinExistence type="predicted"/>
<dbReference type="EMBL" id="DTBE01000052">
    <property type="protein sequence ID" value="HGQ59445.1"/>
    <property type="molecule type" value="Genomic_DNA"/>
</dbReference>
<sequence>MDKYKGRVNWAEEVRRFIEGTLRRLEAETNFELILKRLETAAWNVPAGFSTSSVREDRDSS</sequence>